<evidence type="ECO:0000256" key="1">
    <source>
        <dbReference type="SAM" id="MobiDB-lite"/>
    </source>
</evidence>
<dbReference type="OrthoDB" id="6428174at2759"/>
<sequence>MLLQAVRSKSASVDEENLVTLEKPGIDMLRGNFGTMGITIRARTAQRMSMSSCATNTSLRNRLGPSLSEDEQAHYNVTSGPGDQLADLQRYQLHDLPMPTWDNISFASDVVSPRKQTIKSGNEDLTRK</sequence>
<evidence type="ECO:0000313" key="3">
    <source>
        <dbReference type="Proteomes" id="UP000008370"/>
    </source>
</evidence>
<organism evidence="2 3">
    <name type="scientific">Phanerochaete carnosa (strain HHB-10118-sp)</name>
    <name type="common">White-rot fungus</name>
    <name type="synonym">Peniophora carnosa</name>
    <dbReference type="NCBI Taxonomy" id="650164"/>
    <lineage>
        <taxon>Eukaryota</taxon>
        <taxon>Fungi</taxon>
        <taxon>Dikarya</taxon>
        <taxon>Basidiomycota</taxon>
        <taxon>Agaricomycotina</taxon>
        <taxon>Agaricomycetes</taxon>
        <taxon>Polyporales</taxon>
        <taxon>Phanerochaetaceae</taxon>
        <taxon>Phanerochaete</taxon>
    </lineage>
</organism>
<name>K5W878_PHACS</name>
<dbReference type="EMBL" id="JH930469">
    <property type="protein sequence ID" value="EKM60158.1"/>
    <property type="molecule type" value="Genomic_DNA"/>
</dbReference>
<keyword evidence="3" id="KW-1185">Reference proteome</keyword>
<dbReference type="GeneID" id="18915108"/>
<accession>K5W878</accession>
<evidence type="ECO:0000313" key="2">
    <source>
        <dbReference type="EMBL" id="EKM60158.1"/>
    </source>
</evidence>
<dbReference type="Proteomes" id="UP000008370">
    <property type="component" value="Unassembled WGS sequence"/>
</dbReference>
<dbReference type="AlphaFoldDB" id="K5W878"/>
<feature type="region of interest" description="Disordered" evidence="1">
    <location>
        <begin position="57"/>
        <end position="81"/>
    </location>
</feature>
<dbReference type="InParanoid" id="K5W878"/>
<dbReference type="KEGG" id="pco:PHACADRAFT_251058"/>
<dbReference type="HOGENOM" id="CLU_1960353_0_0_1"/>
<proteinExistence type="predicted"/>
<protein>
    <submittedName>
        <fullName evidence="2">Uncharacterized protein</fullName>
    </submittedName>
</protein>
<reference evidence="2 3" key="1">
    <citation type="journal article" date="2012" name="BMC Genomics">
        <title>Comparative genomics of the white-rot fungi, Phanerochaete carnosa and P. chrysosporium, to elucidate the genetic basis of the distinct wood types they colonize.</title>
        <authorList>
            <person name="Suzuki H."/>
            <person name="MacDonald J."/>
            <person name="Syed K."/>
            <person name="Salamov A."/>
            <person name="Hori C."/>
            <person name="Aerts A."/>
            <person name="Henrissat B."/>
            <person name="Wiebenga A."/>
            <person name="vanKuyk P.A."/>
            <person name="Barry K."/>
            <person name="Lindquist E."/>
            <person name="LaButti K."/>
            <person name="Lapidus A."/>
            <person name="Lucas S."/>
            <person name="Coutinho P."/>
            <person name="Gong Y."/>
            <person name="Samejima M."/>
            <person name="Mahadevan R."/>
            <person name="Abou-Zaid M."/>
            <person name="de Vries R.P."/>
            <person name="Igarashi K."/>
            <person name="Yadav J.S."/>
            <person name="Grigoriev I.V."/>
            <person name="Master E.R."/>
        </authorList>
    </citation>
    <scope>NUCLEOTIDE SEQUENCE [LARGE SCALE GENOMIC DNA]</scope>
    <source>
        <strain evidence="2 3">HHB-10118-sp</strain>
    </source>
</reference>
<gene>
    <name evidence="2" type="ORF">PHACADRAFT_251058</name>
</gene>
<dbReference type="RefSeq" id="XP_007392701.1">
    <property type="nucleotide sequence ID" value="XM_007392639.1"/>
</dbReference>